<dbReference type="GO" id="GO:0016020">
    <property type="term" value="C:membrane"/>
    <property type="evidence" value="ECO:0007669"/>
    <property type="project" value="UniProtKB-SubCell"/>
</dbReference>
<feature type="transmembrane region" description="Helical" evidence="3">
    <location>
        <begin position="117"/>
        <end position="135"/>
    </location>
</feature>
<feature type="transmembrane region" description="Helical" evidence="3">
    <location>
        <begin position="242"/>
        <end position="260"/>
    </location>
</feature>
<keyword evidence="6" id="KW-1185">Reference proteome</keyword>
<dbReference type="EMBL" id="JARPMG010000003">
    <property type="protein sequence ID" value="KAJ8101775.1"/>
    <property type="molecule type" value="Genomic_DNA"/>
</dbReference>
<accession>A0AAD7QUU4</accession>
<dbReference type="Gene3D" id="1.20.1250.20">
    <property type="entry name" value="MFS general substrate transporter like domains"/>
    <property type="match status" value="2"/>
</dbReference>
<feature type="transmembrane region" description="Helical" evidence="3">
    <location>
        <begin position="147"/>
        <end position="169"/>
    </location>
</feature>
<keyword evidence="3" id="KW-1133">Transmembrane helix</keyword>
<evidence type="ECO:0000259" key="4">
    <source>
        <dbReference type="PROSITE" id="PS50850"/>
    </source>
</evidence>
<comment type="caution">
    <text evidence="5">The sequence shown here is derived from an EMBL/GenBank/DDBJ whole genome shotgun (WGS) entry which is preliminary data.</text>
</comment>
<dbReference type="PANTHER" id="PTHR11360">
    <property type="entry name" value="MONOCARBOXYLATE TRANSPORTER"/>
    <property type="match status" value="1"/>
</dbReference>
<evidence type="ECO:0000256" key="2">
    <source>
        <dbReference type="ARBA" id="ARBA00006727"/>
    </source>
</evidence>
<feature type="transmembrane region" description="Helical" evidence="3">
    <location>
        <begin position="371"/>
        <end position="392"/>
    </location>
</feature>
<feature type="transmembrane region" description="Helical" evidence="3">
    <location>
        <begin position="398"/>
        <end position="422"/>
    </location>
</feature>
<keyword evidence="3" id="KW-0812">Transmembrane</keyword>
<dbReference type="InterPro" id="IPR020846">
    <property type="entry name" value="MFS_dom"/>
</dbReference>
<comment type="similarity">
    <text evidence="2">Belongs to the major facilitator superfamily. Monocarboxylate porter (TC 2.A.1.13) family.</text>
</comment>
<dbReference type="InterPro" id="IPR011701">
    <property type="entry name" value="MFS"/>
</dbReference>
<organism evidence="5 6">
    <name type="scientific">Lipomyces tetrasporus</name>
    <dbReference type="NCBI Taxonomy" id="54092"/>
    <lineage>
        <taxon>Eukaryota</taxon>
        <taxon>Fungi</taxon>
        <taxon>Dikarya</taxon>
        <taxon>Ascomycota</taxon>
        <taxon>Saccharomycotina</taxon>
        <taxon>Lipomycetes</taxon>
        <taxon>Lipomycetales</taxon>
        <taxon>Lipomycetaceae</taxon>
        <taxon>Lipomyces</taxon>
    </lineage>
</organism>
<evidence type="ECO:0000313" key="5">
    <source>
        <dbReference type="EMBL" id="KAJ8101775.1"/>
    </source>
</evidence>
<dbReference type="PANTHER" id="PTHR11360:SF234">
    <property type="entry name" value="MFS-TYPE TRANSPORTER DBAD-RELATED"/>
    <property type="match status" value="1"/>
</dbReference>
<keyword evidence="3" id="KW-0472">Membrane</keyword>
<evidence type="ECO:0000256" key="3">
    <source>
        <dbReference type="SAM" id="Phobius"/>
    </source>
</evidence>
<reference evidence="5" key="1">
    <citation type="submission" date="2023-03" db="EMBL/GenBank/DDBJ databases">
        <title>Near-Complete genome sequence of Lipomyces tetrasporous NRRL Y-64009, an oleaginous yeast capable of growing on lignocellulosic hydrolysates.</title>
        <authorList>
            <consortium name="Lawrence Berkeley National Laboratory"/>
            <person name="Jagtap S.S."/>
            <person name="Liu J.-J."/>
            <person name="Walukiewicz H.E."/>
            <person name="Pangilinan J."/>
            <person name="Lipzen A."/>
            <person name="Ahrendt S."/>
            <person name="Koriabine M."/>
            <person name="Cobaugh K."/>
            <person name="Salamov A."/>
            <person name="Yoshinaga Y."/>
            <person name="Ng V."/>
            <person name="Daum C."/>
            <person name="Grigoriev I.V."/>
            <person name="Slininger P.J."/>
            <person name="Dien B.S."/>
            <person name="Jin Y.-S."/>
            <person name="Rao C.V."/>
        </authorList>
    </citation>
    <scope>NUCLEOTIDE SEQUENCE</scope>
    <source>
        <strain evidence="5">NRRL Y-64009</strain>
    </source>
</reference>
<proteinExistence type="inferred from homology"/>
<dbReference type="SUPFAM" id="SSF103473">
    <property type="entry name" value="MFS general substrate transporter"/>
    <property type="match status" value="1"/>
</dbReference>
<feature type="transmembrane region" description="Helical" evidence="3">
    <location>
        <begin position="59"/>
        <end position="80"/>
    </location>
</feature>
<dbReference type="PROSITE" id="PS50850">
    <property type="entry name" value="MFS"/>
    <property type="match status" value="1"/>
</dbReference>
<feature type="domain" description="Major facilitator superfamily (MFS) profile" evidence="4">
    <location>
        <begin position="50"/>
        <end position="424"/>
    </location>
</feature>
<dbReference type="Proteomes" id="UP001217417">
    <property type="component" value="Unassembled WGS sequence"/>
</dbReference>
<dbReference type="AlphaFoldDB" id="A0AAD7QUU4"/>
<dbReference type="RefSeq" id="XP_056045225.1">
    <property type="nucleotide sequence ID" value="XM_056185898.1"/>
</dbReference>
<protein>
    <submittedName>
        <fullName evidence="5">Major facilitator superfamily domain-containing protein</fullName>
    </submittedName>
</protein>
<feature type="transmembrane region" description="Helical" evidence="3">
    <location>
        <begin position="92"/>
        <end position="111"/>
    </location>
</feature>
<name>A0AAD7QUU4_9ASCO</name>
<sequence length="432" mass="46524">MSSREREIEFPLENTVVGALANDSKSESLSSPVREKGNAPRSEIPNGGLVAWLQVSGSFILFFNSWGISNSFGAFENYYVRTQLSNRNASEIAWIGSIQSFLLLIIGVVTGPVFDQGYFRLLVILGSFLTVFGMMMTSLCKEYWQVILAQAVVTGLGSGCLFIPSVAVIPQYFTTKRSVATGIAASGSSLGGLQPQIGFGWATRVIAFIMLVTQAYVLAIMRVRTQSASKRKLFDASVFHDLPYMTFTVVVFFGFVGVYIPFYYMEGYAVHHGIFSEETAFYLLSLLNGGSIFGRIIPNFLADKIGPLNIFIPCAVLTVVVAFSWLSSTTAASVILVAFFYGFFSGSFVSLPPSVLVSLSPDMKMIGTRMGMSFAVAGLGLLIGTPIAGALLKTPAGYTATILFCGAAVAAGAIFVVMTRALKVGWVLKVKV</sequence>
<feature type="transmembrane region" description="Helical" evidence="3">
    <location>
        <begin position="280"/>
        <end position="301"/>
    </location>
</feature>
<feature type="transmembrane region" description="Helical" evidence="3">
    <location>
        <begin position="332"/>
        <end position="359"/>
    </location>
</feature>
<dbReference type="GeneID" id="80881064"/>
<comment type="subcellular location">
    <subcellularLocation>
        <location evidence="1">Membrane</location>
        <topology evidence="1">Multi-pass membrane protein</topology>
    </subcellularLocation>
</comment>
<evidence type="ECO:0000313" key="6">
    <source>
        <dbReference type="Proteomes" id="UP001217417"/>
    </source>
</evidence>
<dbReference type="Pfam" id="PF07690">
    <property type="entry name" value="MFS_1"/>
    <property type="match status" value="1"/>
</dbReference>
<dbReference type="InterPro" id="IPR050327">
    <property type="entry name" value="Proton-linked_MCT"/>
</dbReference>
<feature type="transmembrane region" description="Helical" evidence="3">
    <location>
        <begin position="201"/>
        <end position="221"/>
    </location>
</feature>
<gene>
    <name evidence="5" type="ORF">POJ06DRAFT_236440</name>
</gene>
<feature type="transmembrane region" description="Helical" evidence="3">
    <location>
        <begin position="308"/>
        <end position="326"/>
    </location>
</feature>
<dbReference type="InterPro" id="IPR036259">
    <property type="entry name" value="MFS_trans_sf"/>
</dbReference>
<dbReference type="GO" id="GO:0022857">
    <property type="term" value="F:transmembrane transporter activity"/>
    <property type="evidence" value="ECO:0007669"/>
    <property type="project" value="InterPro"/>
</dbReference>
<evidence type="ECO:0000256" key="1">
    <source>
        <dbReference type="ARBA" id="ARBA00004141"/>
    </source>
</evidence>